<proteinExistence type="predicted"/>
<name>A0ACB6QER8_9PLEO</name>
<dbReference type="EMBL" id="MU003529">
    <property type="protein sequence ID" value="KAF2465478.1"/>
    <property type="molecule type" value="Genomic_DNA"/>
</dbReference>
<evidence type="ECO:0000313" key="2">
    <source>
        <dbReference type="Proteomes" id="UP000799755"/>
    </source>
</evidence>
<sequence length="602" mass="66339">MDPGSPASQAAQGRRILQRIPDLTLKTYIVGLQKSFMASKKLQRALGLQGGPVVPFAAPPPVPGDLVEAYNKGLSEFVWESSSQSEGISAVGYSQLGSDDGSGEDGGISWNGGRTPLLMRSEEYLVLGEDTGYERVVSEISDVDETRRGREECIDADEDIETESATFVPSKHVDELQLSGGHYDTDTKMEAGIAGSSSSYTTVPASSLETGAPASNFLSSLTQLAETTTKNQLEPSRQPQPVIVIISPDQEQRGSRKRPKARDSPETMSTQSTPRSRRRPGKKRRGDSVQSFTTLPITQAHAWKTPFPGNTENLAHTLLNWHSVMHHMYSNASQPDLLAFHPMFAFKPSKPKSVPLVAASFWSTGSEPHKELYRIEAGDVARLLYKEVDTFAKRREMESDKEKGNQKVGLREIFKKKDVKGKEPRDVSLTTDGRWRFLVIRGHLDANEEYEELDDGVCVAPYAILAFPTTAVTYTSESLFNCPPESPPEPASTTPERPALSRFASMPMLSRAFSRSCASVRATSTTNLNGPKQLSIPSLQTHEVPKATPPPALLRRTLLWFEIAGHVPLVEGYRTDTFAWRPFLEAVGRGEGKIQLWSEPHR</sequence>
<organism evidence="1 2">
    <name type="scientific">Lindgomyces ingoldianus</name>
    <dbReference type="NCBI Taxonomy" id="673940"/>
    <lineage>
        <taxon>Eukaryota</taxon>
        <taxon>Fungi</taxon>
        <taxon>Dikarya</taxon>
        <taxon>Ascomycota</taxon>
        <taxon>Pezizomycotina</taxon>
        <taxon>Dothideomycetes</taxon>
        <taxon>Pleosporomycetidae</taxon>
        <taxon>Pleosporales</taxon>
        <taxon>Lindgomycetaceae</taxon>
        <taxon>Lindgomyces</taxon>
    </lineage>
</organism>
<evidence type="ECO:0000313" key="1">
    <source>
        <dbReference type="EMBL" id="KAF2465478.1"/>
    </source>
</evidence>
<reference evidence="1" key="1">
    <citation type="journal article" date="2020" name="Stud. Mycol.">
        <title>101 Dothideomycetes genomes: a test case for predicting lifestyles and emergence of pathogens.</title>
        <authorList>
            <person name="Haridas S."/>
            <person name="Albert R."/>
            <person name="Binder M."/>
            <person name="Bloem J."/>
            <person name="Labutti K."/>
            <person name="Salamov A."/>
            <person name="Andreopoulos B."/>
            <person name="Baker S."/>
            <person name="Barry K."/>
            <person name="Bills G."/>
            <person name="Bluhm B."/>
            <person name="Cannon C."/>
            <person name="Castanera R."/>
            <person name="Culley D."/>
            <person name="Daum C."/>
            <person name="Ezra D."/>
            <person name="Gonzalez J."/>
            <person name="Henrissat B."/>
            <person name="Kuo A."/>
            <person name="Liang C."/>
            <person name="Lipzen A."/>
            <person name="Lutzoni F."/>
            <person name="Magnuson J."/>
            <person name="Mondo S."/>
            <person name="Nolan M."/>
            <person name="Ohm R."/>
            <person name="Pangilinan J."/>
            <person name="Park H.-J."/>
            <person name="Ramirez L."/>
            <person name="Alfaro M."/>
            <person name="Sun H."/>
            <person name="Tritt A."/>
            <person name="Yoshinaga Y."/>
            <person name="Zwiers L.-H."/>
            <person name="Turgeon B."/>
            <person name="Goodwin S."/>
            <person name="Spatafora J."/>
            <person name="Crous P."/>
            <person name="Grigoriev I."/>
        </authorList>
    </citation>
    <scope>NUCLEOTIDE SEQUENCE</scope>
    <source>
        <strain evidence="1">ATCC 200398</strain>
    </source>
</reference>
<accession>A0ACB6QER8</accession>
<gene>
    <name evidence="1" type="ORF">BDR25DRAFT_378633</name>
</gene>
<protein>
    <submittedName>
        <fullName evidence="1">Uncharacterized protein</fullName>
    </submittedName>
</protein>
<keyword evidence="2" id="KW-1185">Reference proteome</keyword>
<dbReference type="Proteomes" id="UP000799755">
    <property type="component" value="Unassembled WGS sequence"/>
</dbReference>
<comment type="caution">
    <text evidence="1">The sequence shown here is derived from an EMBL/GenBank/DDBJ whole genome shotgun (WGS) entry which is preliminary data.</text>
</comment>